<evidence type="ECO:0000313" key="2">
    <source>
        <dbReference type="EMBL" id="ROV96141.1"/>
    </source>
</evidence>
<dbReference type="Proteomes" id="UP000284375">
    <property type="component" value="Unassembled WGS sequence"/>
</dbReference>
<evidence type="ECO:0000256" key="1">
    <source>
        <dbReference type="SAM" id="MobiDB-lite"/>
    </source>
</evidence>
<proteinExistence type="predicted"/>
<protein>
    <submittedName>
        <fullName evidence="2">Uncharacterized protein</fullName>
    </submittedName>
</protein>
<dbReference type="EMBL" id="LJZO01000021">
    <property type="protein sequence ID" value="ROV96141.1"/>
    <property type="molecule type" value="Genomic_DNA"/>
</dbReference>
<name>A0A423VYN6_CYTCH</name>
<gene>
    <name evidence="2" type="ORF">VSDG_05082</name>
</gene>
<reference evidence="2 3" key="1">
    <citation type="submission" date="2015-09" db="EMBL/GenBank/DDBJ databases">
        <title>Host preference determinants of Valsa canker pathogens revealed by comparative genomics.</title>
        <authorList>
            <person name="Yin Z."/>
            <person name="Huang L."/>
        </authorList>
    </citation>
    <scope>NUCLEOTIDE SEQUENCE [LARGE SCALE GENOMIC DNA]</scope>
    <source>
        <strain evidence="2 3">YSFL</strain>
    </source>
</reference>
<comment type="caution">
    <text evidence="2">The sequence shown here is derived from an EMBL/GenBank/DDBJ whole genome shotgun (WGS) entry which is preliminary data.</text>
</comment>
<feature type="compositionally biased region" description="Polar residues" evidence="1">
    <location>
        <begin position="14"/>
        <end position="27"/>
    </location>
</feature>
<organism evidence="2 3">
    <name type="scientific">Cytospora chrysosperma</name>
    <name type="common">Cytospora canker fungus</name>
    <name type="synonym">Sphaeria chrysosperma</name>
    <dbReference type="NCBI Taxonomy" id="252740"/>
    <lineage>
        <taxon>Eukaryota</taxon>
        <taxon>Fungi</taxon>
        <taxon>Dikarya</taxon>
        <taxon>Ascomycota</taxon>
        <taxon>Pezizomycotina</taxon>
        <taxon>Sordariomycetes</taxon>
        <taxon>Sordariomycetidae</taxon>
        <taxon>Diaporthales</taxon>
        <taxon>Cytosporaceae</taxon>
        <taxon>Cytospora</taxon>
    </lineage>
</organism>
<feature type="region of interest" description="Disordered" evidence="1">
    <location>
        <begin position="1"/>
        <end position="56"/>
    </location>
</feature>
<evidence type="ECO:0000313" key="3">
    <source>
        <dbReference type="Proteomes" id="UP000284375"/>
    </source>
</evidence>
<accession>A0A423VYN6</accession>
<sequence length="104" mass="11374">MASQQASSTQAQQGSTIRQVNTINKTTMLDDAKSSGASPRQQTFSPIRQGEESPRARTVSCLRDIYVPDAHLRGPSHLGPSRIQTIQELLRSADVVQGSLKRIE</sequence>
<dbReference type="AlphaFoldDB" id="A0A423VYN6"/>
<feature type="compositionally biased region" description="Polar residues" evidence="1">
    <location>
        <begin position="35"/>
        <end position="46"/>
    </location>
</feature>
<feature type="compositionally biased region" description="Low complexity" evidence="1">
    <location>
        <begin position="1"/>
        <end position="13"/>
    </location>
</feature>
<keyword evidence="3" id="KW-1185">Reference proteome</keyword>